<name>A0ABQ5U642_9PROT</name>
<proteinExistence type="inferred from homology"/>
<feature type="transmembrane region" description="Helical" evidence="7">
    <location>
        <begin position="161"/>
        <end position="181"/>
    </location>
</feature>
<comment type="caution">
    <text evidence="8">The sequence shown here is derived from an EMBL/GenBank/DDBJ whole genome shotgun (WGS) entry which is preliminary data.</text>
</comment>
<dbReference type="PANTHER" id="PTHR30106">
    <property type="entry name" value="INNER MEMBRANE PROTEIN YEIH-RELATED"/>
    <property type="match status" value="1"/>
</dbReference>
<organism evidence="8 9">
    <name type="scientific">Sneathiella chinensis</name>
    <dbReference type="NCBI Taxonomy" id="349750"/>
    <lineage>
        <taxon>Bacteria</taxon>
        <taxon>Pseudomonadati</taxon>
        <taxon>Pseudomonadota</taxon>
        <taxon>Alphaproteobacteria</taxon>
        <taxon>Sneathiellales</taxon>
        <taxon>Sneathiellaceae</taxon>
        <taxon>Sneathiella</taxon>
    </lineage>
</organism>
<evidence type="ECO:0000256" key="3">
    <source>
        <dbReference type="ARBA" id="ARBA00022475"/>
    </source>
</evidence>
<keyword evidence="4 7" id="KW-0812">Transmembrane</keyword>
<evidence type="ECO:0000313" key="8">
    <source>
        <dbReference type="EMBL" id="GLQ06729.1"/>
    </source>
</evidence>
<feature type="transmembrane region" description="Helical" evidence="7">
    <location>
        <begin position="95"/>
        <end position="117"/>
    </location>
</feature>
<sequence>MEENSAKPVAAFADWLKSVFPGVLVCLTIAMASTFLSDHYGGPVMLFALLLGMAFHFLSQEGQCVKGIELASKSILRIGVALLGVRITIDQIAGLGGYTIMGVLLAIAATILFGWVAAHMLGLKRAQGLLSGGAVAICGASAALALSAVMPKNKHSENNTIVTVVAVTTLSTVAMVIYPLITQELGMSTVDSGIFLGGTIHDVAQVVGAGYSISDETGDISTVVKLLRVTALVPVVLVFSLLYSARNAQDNGGSKKGLLPPLFLVVFIGFVILNSFGFLPTVATDHLTDISRACLVTAIAGLGMKTSLKDVAKVGWPIVILVVSETVFIALFILGVISFL</sequence>
<dbReference type="InterPro" id="IPR018383">
    <property type="entry name" value="UPF0324_pro"/>
</dbReference>
<feature type="transmembrane region" description="Helical" evidence="7">
    <location>
        <begin position="257"/>
        <end position="279"/>
    </location>
</feature>
<reference evidence="8" key="1">
    <citation type="journal article" date="2014" name="Int. J. Syst. Evol. Microbiol.">
        <title>Complete genome of a new Firmicutes species belonging to the dominant human colonic microbiota ('Ruminococcus bicirculans') reveals two chromosomes and a selective capacity to utilize plant glucans.</title>
        <authorList>
            <consortium name="NISC Comparative Sequencing Program"/>
            <person name="Wegmann U."/>
            <person name="Louis P."/>
            <person name="Goesmann A."/>
            <person name="Henrissat B."/>
            <person name="Duncan S.H."/>
            <person name="Flint H.J."/>
        </authorList>
    </citation>
    <scope>NUCLEOTIDE SEQUENCE</scope>
    <source>
        <strain evidence="8">NBRC 103408</strain>
    </source>
</reference>
<keyword evidence="6 7" id="KW-0472">Membrane</keyword>
<evidence type="ECO:0000256" key="1">
    <source>
        <dbReference type="ARBA" id="ARBA00004651"/>
    </source>
</evidence>
<protein>
    <submittedName>
        <fullName evidence="8">UPF0324 membrane protein</fullName>
    </submittedName>
</protein>
<reference evidence="8" key="2">
    <citation type="submission" date="2023-01" db="EMBL/GenBank/DDBJ databases">
        <title>Draft genome sequence of Sneathiella chinensis strain NBRC 103408.</title>
        <authorList>
            <person name="Sun Q."/>
            <person name="Mori K."/>
        </authorList>
    </citation>
    <scope>NUCLEOTIDE SEQUENCE</scope>
    <source>
        <strain evidence="8">NBRC 103408</strain>
    </source>
</reference>
<feature type="transmembrane region" description="Helical" evidence="7">
    <location>
        <begin position="314"/>
        <end position="337"/>
    </location>
</feature>
<keyword evidence="5 7" id="KW-1133">Transmembrane helix</keyword>
<feature type="transmembrane region" description="Helical" evidence="7">
    <location>
        <begin position="226"/>
        <end position="245"/>
    </location>
</feature>
<feature type="transmembrane region" description="Helical" evidence="7">
    <location>
        <begin position="12"/>
        <end position="34"/>
    </location>
</feature>
<evidence type="ECO:0000256" key="6">
    <source>
        <dbReference type="ARBA" id="ARBA00023136"/>
    </source>
</evidence>
<dbReference type="RefSeq" id="WP_169560869.1">
    <property type="nucleotide sequence ID" value="NZ_BSNF01000006.1"/>
</dbReference>
<evidence type="ECO:0000256" key="7">
    <source>
        <dbReference type="SAM" id="Phobius"/>
    </source>
</evidence>
<accession>A0ABQ5U642</accession>
<keyword evidence="3" id="KW-1003">Cell membrane</keyword>
<gene>
    <name evidence="8" type="ORF">GCM10007924_19500</name>
</gene>
<evidence type="ECO:0000256" key="2">
    <source>
        <dbReference type="ARBA" id="ARBA00007977"/>
    </source>
</evidence>
<feature type="transmembrane region" description="Helical" evidence="7">
    <location>
        <begin position="40"/>
        <end position="58"/>
    </location>
</feature>
<dbReference type="EMBL" id="BSNF01000006">
    <property type="protein sequence ID" value="GLQ06729.1"/>
    <property type="molecule type" value="Genomic_DNA"/>
</dbReference>
<comment type="similarity">
    <text evidence="2">Belongs to the UPF0324 family.</text>
</comment>
<dbReference type="Proteomes" id="UP001161409">
    <property type="component" value="Unassembled WGS sequence"/>
</dbReference>
<keyword evidence="9" id="KW-1185">Reference proteome</keyword>
<dbReference type="Pfam" id="PF03601">
    <property type="entry name" value="Cons_hypoth698"/>
    <property type="match status" value="1"/>
</dbReference>
<evidence type="ECO:0000256" key="5">
    <source>
        <dbReference type="ARBA" id="ARBA00022989"/>
    </source>
</evidence>
<dbReference type="PANTHER" id="PTHR30106:SF2">
    <property type="entry name" value="UPF0324 INNER MEMBRANE PROTEIN YEIH"/>
    <property type="match status" value="1"/>
</dbReference>
<evidence type="ECO:0000313" key="9">
    <source>
        <dbReference type="Proteomes" id="UP001161409"/>
    </source>
</evidence>
<comment type="subcellular location">
    <subcellularLocation>
        <location evidence="1">Cell membrane</location>
        <topology evidence="1">Multi-pass membrane protein</topology>
    </subcellularLocation>
</comment>
<evidence type="ECO:0000256" key="4">
    <source>
        <dbReference type="ARBA" id="ARBA00022692"/>
    </source>
</evidence>
<feature type="transmembrane region" description="Helical" evidence="7">
    <location>
        <begin position="129"/>
        <end position="149"/>
    </location>
</feature>